<gene>
    <name evidence="2" type="ORF">F0L68_20515</name>
</gene>
<evidence type="ECO:0000313" key="2">
    <source>
        <dbReference type="EMBL" id="KAA2260112.1"/>
    </source>
</evidence>
<feature type="domain" description="NAD-dependent epimerase/dehydratase" evidence="1">
    <location>
        <begin position="3"/>
        <end position="210"/>
    </location>
</feature>
<dbReference type="EMBL" id="VUOB01000037">
    <property type="protein sequence ID" value="KAA2260112.1"/>
    <property type="molecule type" value="Genomic_DNA"/>
</dbReference>
<sequence>MRVLVLGGTVFLGKAVAAEAVRRGHEVVCAARGTSGTVPEGATLVAIDRDAPDGLAPLRGERFDAVVDVATMSVNWVREALRELGDNAGHWTFVSTCSVYADQGTPGQTVDSPLLPPLEDDTEIEERGAKYGGIKVSSERAVRDALGDKAFIVRAGLICGPGDLSDRFGYWPARISQGGRVLVPDTADQPTQIIDARDLAAWILTAAERGVTGTFDGSSPARPLGEFLAEIAEAVAPEGTELVPMTKEELVEAEVQGWVGPRSLPVWVMSIEGYEAMMDRDAGPSLAAGLTVRPLAETARDSLAYERELGLDRERRAGLTLEEEAKLLAAQ</sequence>
<dbReference type="InterPro" id="IPR036291">
    <property type="entry name" value="NAD(P)-bd_dom_sf"/>
</dbReference>
<organism evidence="2 3">
    <name type="scientific">Solihabitans fulvus</name>
    <dbReference type="NCBI Taxonomy" id="1892852"/>
    <lineage>
        <taxon>Bacteria</taxon>
        <taxon>Bacillati</taxon>
        <taxon>Actinomycetota</taxon>
        <taxon>Actinomycetes</taxon>
        <taxon>Pseudonocardiales</taxon>
        <taxon>Pseudonocardiaceae</taxon>
        <taxon>Solihabitans</taxon>
    </lineage>
</organism>
<dbReference type="SUPFAM" id="SSF51735">
    <property type="entry name" value="NAD(P)-binding Rossmann-fold domains"/>
    <property type="match status" value="1"/>
</dbReference>
<reference evidence="2 3" key="1">
    <citation type="submission" date="2019-09" db="EMBL/GenBank/DDBJ databases">
        <title>Goodfellowia gen. nov., a new genus of the Pseudonocardineae related to Actinoalloteichus, containing Goodfellowia coeruleoviolacea gen. nov., comb. nov. gen. nov., comb. nov.</title>
        <authorList>
            <person name="Labeda D."/>
        </authorList>
    </citation>
    <scope>NUCLEOTIDE SEQUENCE [LARGE SCALE GENOMIC DNA]</scope>
    <source>
        <strain evidence="2 3">AN110305</strain>
    </source>
</reference>
<dbReference type="Proteomes" id="UP000323454">
    <property type="component" value="Unassembled WGS sequence"/>
</dbReference>
<accession>A0A5B2XBF3</accession>
<name>A0A5B2XBF3_9PSEU</name>
<dbReference type="PANTHER" id="PTHR48079:SF6">
    <property type="entry name" value="NAD(P)-BINDING DOMAIN-CONTAINING PROTEIN-RELATED"/>
    <property type="match status" value="1"/>
</dbReference>
<dbReference type="InterPro" id="IPR001509">
    <property type="entry name" value="Epimerase_deHydtase"/>
</dbReference>
<reference evidence="2 3" key="2">
    <citation type="submission" date="2019-09" db="EMBL/GenBank/DDBJ databases">
        <authorList>
            <person name="Jin C."/>
        </authorList>
    </citation>
    <scope>NUCLEOTIDE SEQUENCE [LARGE SCALE GENOMIC DNA]</scope>
    <source>
        <strain evidence="2 3">AN110305</strain>
    </source>
</reference>
<comment type="caution">
    <text evidence="2">The sequence shown here is derived from an EMBL/GenBank/DDBJ whole genome shotgun (WGS) entry which is preliminary data.</text>
</comment>
<dbReference type="Gene3D" id="3.40.50.720">
    <property type="entry name" value="NAD(P)-binding Rossmann-like Domain"/>
    <property type="match status" value="1"/>
</dbReference>
<dbReference type="PANTHER" id="PTHR48079">
    <property type="entry name" value="PROTEIN YEEZ"/>
    <property type="match status" value="1"/>
</dbReference>
<dbReference type="GO" id="GO:0005737">
    <property type="term" value="C:cytoplasm"/>
    <property type="evidence" value="ECO:0007669"/>
    <property type="project" value="TreeGrafter"/>
</dbReference>
<dbReference type="AlphaFoldDB" id="A0A5B2XBF3"/>
<keyword evidence="3" id="KW-1185">Reference proteome</keyword>
<dbReference type="RefSeq" id="WP_149851241.1">
    <property type="nucleotide sequence ID" value="NZ_VUOB01000037.1"/>
</dbReference>
<protein>
    <submittedName>
        <fullName evidence="2">Epimerase</fullName>
    </submittedName>
</protein>
<dbReference type="InterPro" id="IPR051783">
    <property type="entry name" value="NAD(P)-dependent_oxidoreduct"/>
</dbReference>
<proteinExistence type="predicted"/>
<dbReference type="GO" id="GO:0004029">
    <property type="term" value="F:aldehyde dehydrogenase (NAD+) activity"/>
    <property type="evidence" value="ECO:0007669"/>
    <property type="project" value="TreeGrafter"/>
</dbReference>
<evidence type="ECO:0000259" key="1">
    <source>
        <dbReference type="Pfam" id="PF01370"/>
    </source>
</evidence>
<dbReference type="Pfam" id="PF01370">
    <property type="entry name" value="Epimerase"/>
    <property type="match status" value="1"/>
</dbReference>
<evidence type="ECO:0000313" key="3">
    <source>
        <dbReference type="Proteomes" id="UP000323454"/>
    </source>
</evidence>
<dbReference type="OrthoDB" id="7941246at2"/>